<feature type="signal peptide" evidence="1">
    <location>
        <begin position="1"/>
        <end position="32"/>
    </location>
</feature>
<evidence type="ECO:0000256" key="1">
    <source>
        <dbReference type="SAM" id="SignalP"/>
    </source>
</evidence>
<dbReference type="Proteomes" id="UP000316471">
    <property type="component" value="Unassembled WGS sequence"/>
</dbReference>
<sequence>MFRTRASLLSRSSLCTAALLLLGLAGPCPAMAMTADTDVEHDHYGNRIENFEPMPNADPATTPSNSRCTADRRWCAEIQHGDTETAPLLVLSDRTNPVQAKEIARYALPLAEEQADVDLWSRIVRLPESTEHAGQQAMIGVVTGLHAMYSGGGAHAERLSLIQVSMEYGSTMIREVLSVPLNGSALIRACFLEEDLERRAGACHDEYNFAATLTLRETKNRHAAKPGALPQFDYVTAATSFPGPVSRDKDSLANPPLTEKDLVHAVNDECSYRRVVRFNPATERYEFDSPAPDCSAFTVP</sequence>
<reference evidence="2 3" key="1">
    <citation type="journal article" date="2015" name="Stand. Genomic Sci.">
        <title>Genomic Encyclopedia of Bacterial and Archaeal Type Strains, Phase III: the genomes of soil and plant-associated and newly described type strains.</title>
        <authorList>
            <person name="Whitman W.B."/>
            <person name="Woyke T."/>
            <person name="Klenk H.P."/>
            <person name="Zhou Y."/>
            <person name="Lilburn T.G."/>
            <person name="Beck B.J."/>
            <person name="De Vos P."/>
            <person name="Vandamme P."/>
            <person name="Eisen J.A."/>
            <person name="Garrity G."/>
            <person name="Hugenholtz P."/>
            <person name="Kyrpides N.C."/>
        </authorList>
    </citation>
    <scope>NUCLEOTIDE SEQUENCE [LARGE SCALE GENOMIC DNA]</scope>
    <source>
        <strain evidence="2 3">CGMCC 1.10136</strain>
    </source>
</reference>
<dbReference type="AlphaFoldDB" id="A0A562LWR4"/>
<organism evidence="2 3">
    <name type="scientific">Aerolutibacter ruishenii</name>
    <dbReference type="NCBI Taxonomy" id="686800"/>
    <lineage>
        <taxon>Bacteria</taxon>
        <taxon>Pseudomonadati</taxon>
        <taxon>Pseudomonadota</taxon>
        <taxon>Gammaproteobacteria</taxon>
        <taxon>Lysobacterales</taxon>
        <taxon>Lysobacteraceae</taxon>
        <taxon>Aerolutibacter</taxon>
    </lineage>
</organism>
<gene>
    <name evidence="2" type="ORF">IP93_01293</name>
</gene>
<dbReference type="EMBL" id="VLKP01000004">
    <property type="protein sequence ID" value="TWI12012.1"/>
    <property type="molecule type" value="Genomic_DNA"/>
</dbReference>
<name>A0A562LWR4_9GAMM</name>
<evidence type="ECO:0000313" key="3">
    <source>
        <dbReference type="Proteomes" id="UP000316471"/>
    </source>
</evidence>
<feature type="chain" id="PRO_5021936828" evidence="1">
    <location>
        <begin position="33"/>
        <end position="300"/>
    </location>
</feature>
<proteinExistence type="predicted"/>
<keyword evidence="3" id="KW-1185">Reference proteome</keyword>
<comment type="caution">
    <text evidence="2">The sequence shown here is derived from an EMBL/GenBank/DDBJ whole genome shotgun (WGS) entry which is preliminary data.</text>
</comment>
<accession>A0A562LWR4</accession>
<evidence type="ECO:0000313" key="2">
    <source>
        <dbReference type="EMBL" id="TWI12012.1"/>
    </source>
</evidence>
<protein>
    <submittedName>
        <fullName evidence="2">Uncharacterized protein</fullName>
    </submittedName>
</protein>
<keyword evidence="1" id="KW-0732">Signal</keyword>